<evidence type="ECO:0000256" key="4">
    <source>
        <dbReference type="ARBA" id="ARBA00022516"/>
    </source>
</evidence>
<dbReference type="FunFam" id="1.10.1200.10:FF:000003">
    <property type="entry name" value="Acyl carrier protein"/>
    <property type="match status" value="1"/>
</dbReference>
<evidence type="ECO:0000313" key="13">
    <source>
        <dbReference type="Proteomes" id="UP000018050"/>
    </source>
</evidence>
<protein>
    <recommendedName>
        <fullName evidence="9">Acyl carrier protein</fullName>
    </recommendedName>
</protein>
<dbReference type="HAMAP" id="MF_01217">
    <property type="entry name" value="Acyl_carrier"/>
    <property type="match status" value="1"/>
</dbReference>
<feature type="non-terminal residue" evidence="12">
    <location>
        <position position="166"/>
    </location>
</feature>
<dbReference type="InterPro" id="IPR009081">
    <property type="entry name" value="PP-bd_ACP"/>
</dbReference>
<dbReference type="PANTHER" id="PTHR20863">
    <property type="entry name" value="ACYL CARRIER PROTEIN"/>
    <property type="match status" value="1"/>
</dbReference>
<keyword evidence="8 9" id="KW-0275">Fatty acid biosynthesis</keyword>
<dbReference type="PANTHER" id="PTHR20863:SF76">
    <property type="entry name" value="CARRIER DOMAIN-CONTAINING PROTEIN"/>
    <property type="match status" value="1"/>
</dbReference>
<reference evidence="12" key="1">
    <citation type="submission" date="2013-10" db="EMBL/GenBank/DDBJ databases">
        <title>Genomic analysis of the causative agents of coccidiosis in chickens.</title>
        <authorList>
            <person name="Reid A.J."/>
            <person name="Blake D."/>
            <person name="Billington K."/>
            <person name="Browne H."/>
            <person name="Dunn M."/>
            <person name="Hung S."/>
            <person name="Kawahara F."/>
            <person name="Miranda-Saavedra D."/>
            <person name="Mourier T."/>
            <person name="Nagra H."/>
            <person name="Otto T.D."/>
            <person name="Rawlings N."/>
            <person name="Sanchez A."/>
            <person name="Sanders M."/>
            <person name="Subramaniam C."/>
            <person name="Tay Y."/>
            <person name="Dear P."/>
            <person name="Doerig C."/>
            <person name="Gruber A."/>
            <person name="Parkinson J."/>
            <person name="Shirley M."/>
            <person name="Wan K.L."/>
            <person name="Berriman M."/>
            <person name="Tomley F."/>
            <person name="Pain A."/>
        </authorList>
    </citation>
    <scope>NUCLEOTIDE SEQUENCE</scope>
    <source>
        <strain evidence="12">Houghton</strain>
    </source>
</reference>
<dbReference type="RefSeq" id="XP_013248526.1">
    <property type="nucleotide sequence ID" value="XM_013393072.1"/>
</dbReference>
<keyword evidence="13" id="KW-1185">Reference proteome</keyword>
<feature type="chain" id="PRO_5004671182" description="Acyl carrier protein" evidence="10">
    <location>
        <begin position="23"/>
        <end position="166"/>
    </location>
</feature>
<evidence type="ECO:0000256" key="5">
    <source>
        <dbReference type="ARBA" id="ARBA00022553"/>
    </source>
</evidence>
<reference evidence="12" key="2">
    <citation type="submission" date="2013-10" db="EMBL/GenBank/DDBJ databases">
        <authorList>
            <person name="Aslett M."/>
        </authorList>
    </citation>
    <scope>NUCLEOTIDE SEQUENCE</scope>
    <source>
        <strain evidence="12">Houghton</strain>
    </source>
</reference>
<evidence type="ECO:0000256" key="8">
    <source>
        <dbReference type="ARBA" id="ARBA00023160"/>
    </source>
</evidence>
<keyword evidence="3 9" id="KW-0596">Phosphopantetheine</keyword>
<evidence type="ECO:0000259" key="11">
    <source>
        <dbReference type="PROSITE" id="PS50075"/>
    </source>
</evidence>
<dbReference type="VEuPathDB" id="ToxoDB:EAH_00063780"/>
<comment type="similarity">
    <text evidence="2">Belongs to the acyl carrier protein (ACP) family.</text>
</comment>
<dbReference type="GO" id="GO:0005739">
    <property type="term" value="C:mitochondrion"/>
    <property type="evidence" value="ECO:0007669"/>
    <property type="project" value="UniProtKB-ARBA"/>
</dbReference>
<dbReference type="InterPro" id="IPR003231">
    <property type="entry name" value="ACP"/>
</dbReference>
<keyword evidence="5" id="KW-0597">Phosphoprotein</keyword>
<evidence type="ECO:0000256" key="7">
    <source>
        <dbReference type="ARBA" id="ARBA00023098"/>
    </source>
</evidence>
<keyword evidence="10" id="KW-0732">Signal</keyword>
<keyword evidence="4 9" id="KW-0444">Lipid biosynthesis</keyword>
<dbReference type="GeneID" id="25274448"/>
<dbReference type="GO" id="GO:0000036">
    <property type="term" value="F:acyl carrier activity"/>
    <property type="evidence" value="ECO:0007669"/>
    <property type="project" value="TreeGrafter"/>
</dbReference>
<evidence type="ECO:0000256" key="6">
    <source>
        <dbReference type="ARBA" id="ARBA00022832"/>
    </source>
</evidence>
<feature type="signal peptide" evidence="10">
    <location>
        <begin position="1"/>
        <end position="22"/>
    </location>
</feature>
<dbReference type="Proteomes" id="UP000018050">
    <property type="component" value="Unassembled WGS sequence"/>
</dbReference>
<accession>U6GRM6</accession>
<keyword evidence="6" id="KW-0276">Fatty acid metabolism</keyword>
<dbReference type="Gene3D" id="1.10.1200.10">
    <property type="entry name" value="ACP-like"/>
    <property type="match status" value="1"/>
</dbReference>
<dbReference type="OMA" id="RICANPD"/>
<comment type="pathway">
    <text evidence="1">Lipid metabolism; fatty acid biosynthesis.</text>
</comment>
<name>U6GRM6_EIMAC</name>
<dbReference type="EMBL" id="HG671894">
    <property type="protein sequence ID" value="CDI81908.1"/>
    <property type="molecule type" value="Genomic_DNA"/>
</dbReference>
<dbReference type="OrthoDB" id="448946at2759"/>
<dbReference type="NCBIfam" id="NF002148">
    <property type="entry name" value="PRK00982.1-2"/>
    <property type="match status" value="1"/>
</dbReference>
<gene>
    <name evidence="12" type="ORF">EAH_00063780</name>
</gene>
<dbReference type="NCBIfam" id="NF002150">
    <property type="entry name" value="PRK00982.1-4"/>
    <property type="match status" value="1"/>
</dbReference>
<dbReference type="Pfam" id="PF00550">
    <property type="entry name" value="PP-binding"/>
    <property type="match status" value="1"/>
</dbReference>
<proteinExistence type="inferred from homology"/>
<feature type="domain" description="Carrier" evidence="11">
    <location>
        <begin position="92"/>
        <end position="166"/>
    </location>
</feature>
<dbReference type="InterPro" id="IPR036736">
    <property type="entry name" value="ACP-like_sf"/>
</dbReference>
<dbReference type="GO" id="GO:0000035">
    <property type="term" value="F:acyl binding"/>
    <property type="evidence" value="ECO:0007669"/>
    <property type="project" value="TreeGrafter"/>
</dbReference>
<dbReference type="NCBIfam" id="TIGR00517">
    <property type="entry name" value="acyl_carrier"/>
    <property type="match status" value="1"/>
</dbReference>
<evidence type="ECO:0000256" key="2">
    <source>
        <dbReference type="ARBA" id="ARBA00010930"/>
    </source>
</evidence>
<evidence type="ECO:0000256" key="3">
    <source>
        <dbReference type="ARBA" id="ARBA00022450"/>
    </source>
</evidence>
<evidence type="ECO:0000313" key="12">
    <source>
        <dbReference type="EMBL" id="CDI81908.1"/>
    </source>
</evidence>
<evidence type="ECO:0000256" key="1">
    <source>
        <dbReference type="ARBA" id="ARBA00005194"/>
    </source>
</evidence>
<evidence type="ECO:0000256" key="10">
    <source>
        <dbReference type="SAM" id="SignalP"/>
    </source>
</evidence>
<organism evidence="12 13">
    <name type="scientific">Eimeria acervulina</name>
    <name type="common">Coccidian parasite</name>
    <dbReference type="NCBI Taxonomy" id="5801"/>
    <lineage>
        <taxon>Eukaryota</taxon>
        <taxon>Sar</taxon>
        <taxon>Alveolata</taxon>
        <taxon>Apicomplexa</taxon>
        <taxon>Conoidasida</taxon>
        <taxon>Coccidia</taxon>
        <taxon>Eucoccidiorida</taxon>
        <taxon>Eimeriorina</taxon>
        <taxon>Eimeriidae</taxon>
        <taxon>Eimeria</taxon>
    </lineage>
</organism>
<comment type="function">
    <text evidence="9">Carrier of the growing fatty acid chain in fatty acid biosynthesis.</text>
</comment>
<dbReference type="AlphaFoldDB" id="U6GRM6"/>
<evidence type="ECO:0000256" key="9">
    <source>
        <dbReference type="RuleBase" id="RU000722"/>
    </source>
</evidence>
<dbReference type="SUPFAM" id="SSF47336">
    <property type="entry name" value="ACP-like"/>
    <property type="match status" value="1"/>
</dbReference>
<keyword evidence="7" id="KW-0443">Lipid metabolism</keyword>
<dbReference type="PROSITE" id="PS50075">
    <property type="entry name" value="CARRIER"/>
    <property type="match status" value="1"/>
</dbReference>
<sequence length="166" mass="17569">MLNFFSYAAVVLAAASAYTAEGFISSSPVHYSYRYRICANPDLCFSSGVSVSSAAPLSPPARFLRGQETADAAAAAAAAARGSALFAGQGDTELLDKVRAVVSEQLGVDINKVQPSSHFVKDLEADSLDSVELVMSLEEKFGVSIPDEDATKITTVQEAVDYIQKH</sequence>